<accession>A0AAD1T9J9</accession>
<dbReference type="PANTHER" id="PTHR10867">
    <property type="entry name" value="NNMT/PNMT/TEMT FAMILY MEMBER"/>
    <property type="match status" value="1"/>
</dbReference>
<name>A0AAD1T9J9_PELCU</name>
<dbReference type="EMBL" id="OW240921">
    <property type="protein sequence ID" value="CAH2320336.1"/>
    <property type="molecule type" value="Genomic_DNA"/>
</dbReference>
<dbReference type="Proteomes" id="UP001295444">
    <property type="component" value="Chromosome 10"/>
</dbReference>
<dbReference type="InterPro" id="IPR000940">
    <property type="entry name" value="NNMT_TEMT_trans"/>
</dbReference>
<evidence type="ECO:0000313" key="5">
    <source>
        <dbReference type="EMBL" id="CAH2320336.1"/>
    </source>
</evidence>
<keyword evidence="4" id="KW-0949">S-adenosyl-L-methionine</keyword>
<comment type="similarity">
    <text evidence="1">Belongs to the class I-like SAM-binding methyltransferase superfamily. NNMT/PNMT/TEMT family.</text>
</comment>
<protein>
    <submittedName>
        <fullName evidence="5">Nicotinamide N-methyltransferase-like</fullName>
    </submittedName>
</protein>
<dbReference type="GO" id="GO:0032259">
    <property type="term" value="P:methylation"/>
    <property type="evidence" value="ECO:0007669"/>
    <property type="project" value="UniProtKB-KW"/>
</dbReference>
<evidence type="ECO:0000313" key="6">
    <source>
        <dbReference type="Proteomes" id="UP001295444"/>
    </source>
</evidence>
<dbReference type="AlphaFoldDB" id="A0AAD1T9J9"/>
<evidence type="ECO:0000256" key="1">
    <source>
        <dbReference type="ARBA" id="ARBA00007996"/>
    </source>
</evidence>
<reference evidence="5" key="1">
    <citation type="submission" date="2022-03" db="EMBL/GenBank/DDBJ databases">
        <authorList>
            <person name="Alioto T."/>
            <person name="Alioto T."/>
            <person name="Gomez Garrido J."/>
        </authorList>
    </citation>
    <scope>NUCLEOTIDE SEQUENCE</scope>
</reference>
<dbReference type="PROSITE" id="PS51681">
    <property type="entry name" value="SAM_MT_NNMT_PNMT_TEMT"/>
    <property type="match status" value="1"/>
</dbReference>
<keyword evidence="6" id="KW-1185">Reference proteome</keyword>
<gene>
    <name evidence="5" type="ORF">PECUL_23A040252</name>
</gene>
<dbReference type="GO" id="GO:0008170">
    <property type="term" value="F:N-methyltransferase activity"/>
    <property type="evidence" value="ECO:0007669"/>
    <property type="project" value="TreeGrafter"/>
</dbReference>
<keyword evidence="3" id="KW-0808">Transferase</keyword>
<dbReference type="Pfam" id="PF01234">
    <property type="entry name" value="NNMT_PNMT_TEMT"/>
    <property type="match status" value="1"/>
</dbReference>
<dbReference type="InterPro" id="IPR029063">
    <property type="entry name" value="SAM-dependent_MTases_sf"/>
</dbReference>
<evidence type="ECO:0000256" key="4">
    <source>
        <dbReference type="ARBA" id="ARBA00022691"/>
    </source>
</evidence>
<dbReference type="SUPFAM" id="SSF53335">
    <property type="entry name" value="S-adenosyl-L-methionine-dependent methyltransferases"/>
    <property type="match status" value="1"/>
</dbReference>
<evidence type="ECO:0000256" key="3">
    <source>
        <dbReference type="ARBA" id="ARBA00022679"/>
    </source>
</evidence>
<organism evidence="5 6">
    <name type="scientific">Pelobates cultripes</name>
    <name type="common">Western spadefoot toad</name>
    <dbReference type="NCBI Taxonomy" id="61616"/>
    <lineage>
        <taxon>Eukaryota</taxon>
        <taxon>Metazoa</taxon>
        <taxon>Chordata</taxon>
        <taxon>Craniata</taxon>
        <taxon>Vertebrata</taxon>
        <taxon>Euteleostomi</taxon>
        <taxon>Amphibia</taxon>
        <taxon>Batrachia</taxon>
        <taxon>Anura</taxon>
        <taxon>Pelobatoidea</taxon>
        <taxon>Pelobatidae</taxon>
        <taxon>Pelobates</taxon>
    </lineage>
</organism>
<dbReference type="Gene3D" id="3.40.50.150">
    <property type="entry name" value="Vaccinia Virus protein VP39"/>
    <property type="match status" value="1"/>
</dbReference>
<keyword evidence="2" id="KW-0489">Methyltransferase</keyword>
<evidence type="ECO:0000256" key="2">
    <source>
        <dbReference type="ARBA" id="ARBA00022603"/>
    </source>
</evidence>
<proteinExistence type="inferred from homology"/>
<sequence>MAREGTRQAIKGVIKWDISNDDQIPADLPQADCILSLFLLDVISKDKDAFQNNLKKLTSQLKPEGHLILFTALNMTFYKVDGEKFFILPLDEQFVKQAVINAGLVIEKVNVLPSKNNCDLIDFDAILHIRACMKTF</sequence>
<dbReference type="PANTHER" id="PTHR10867:SF45">
    <property type="entry name" value="LOC100127826 PROTEIN"/>
    <property type="match status" value="1"/>
</dbReference>
<dbReference type="GO" id="GO:0005829">
    <property type="term" value="C:cytosol"/>
    <property type="evidence" value="ECO:0007669"/>
    <property type="project" value="TreeGrafter"/>
</dbReference>